<proteinExistence type="inferred from homology"/>
<dbReference type="AlphaFoldDB" id="A0A5R8WVM4"/>
<evidence type="ECO:0000256" key="1">
    <source>
        <dbReference type="ARBA" id="ARBA00022670"/>
    </source>
</evidence>
<evidence type="ECO:0000259" key="5">
    <source>
        <dbReference type="Pfam" id="PF00082"/>
    </source>
</evidence>
<gene>
    <name evidence="6" type="ORF">FDY95_00695</name>
</gene>
<dbReference type="PROSITE" id="PS51892">
    <property type="entry name" value="SUBTILASE"/>
    <property type="match status" value="1"/>
</dbReference>
<evidence type="ECO:0000256" key="4">
    <source>
        <dbReference type="PROSITE-ProRule" id="PRU01240"/>
    </source>
</evidence>
<feature type="active site" description="Charge relay system" evidence="4">
    <location>
        <position position="468"/>
    </location>
</feature>
<dbReference type="GO" id="GO:0016485">
    <property type="term" value="P:protein processing"/>
    <property type="evidence" value="ECO:0007669"/>
    <property type="project" value="TreeGrafter"/>
</dbReference>
<evidence type="ECO:0000313" key="7">
    <source>
        <dbReference type="Proteomes" id="UP000305517"/>
    </source>
</evidence>
<dbReference type="Proteomes" id="UP000305517">
    <property type="component" value="Unassembled WGS sequence"/>
</dbReference>
<dbReference type="Pfam" id="PF00082">
    <property type="entry name" value="Peptidase_S8"/>
    <property type="match status" value="1"/>
</dbReference>
<protein>
    <submittedName>
        <fullName evidence="6">Serine protease</fullName>
    </submittedName>
</protein>
<feature type="active site" description="Charge relay system" evidence="4">
    <location>
        <position position="245"/>
    </location>
</feature>
<feature type="domain" description="Peptidase S8/S53" evidence="5">
    <location>
        <begin position="236"/>
        <end position="514"/>
    </location>
</feature>
<dbReference type="PANTHER" id="PTHR42884">
    <property type="entry name" value="PROPROTEIN CONVERTASE SUBTILISIN/KEXIN-RELATED"/>
    <property type="match status" value="1"/>
</dbReference>
<comment type="similarity">
    <text evidence="4">Belongs to the peptidase S8 family.</text>
</comment>
<keyword evidence="7" id="KW-1185">Reference proteome</keyword>
<accession>A0A5R8WVM4</accession>
<dbReference type="InterPro" id="IPR036852">
    <property type="entry name" value="Peptidase_S8/S53_dom_sf"/>
</dbReference>
<dbReference type="PANTHER" id="PTHR42884:SF14">
    <property type="entry name" value="NEUROENDOCRINE CONVERTASE 1"/>
    <property type="match status" value="1"/>
</dbReference>
<keyword evidence="1 4" id="KW-0645">Protease</keyword>
<dbReference type="PROSITE" id="PS51257">
    <property type="entry name" value="PROKAR_LIPOPROTEIN"/>
    <property type="match status" value="1"/>
</dbReference>
<comment type="caution">
    <text evidence="6">The sequence shown here is derived from an EMBL/GenBank/DDBJ whole genome shotgun (WGS) entry which is preliminary data.</text>
</comment>
<dbReference type="PRINTS" id="PR00723">
    <property type="entry name" value="SUBTILISIN"/>
</dbReference>
<organism evidence="6 7">
    <name type="scientific">Hymenobacter jeollabukensis</name>
    <dbReference type="NCBI Taxonomy" id="2025313"/>
    <lineage>
        <taxon>Bacteria</taxon>
        <taxon>Pseudomonadati</taxon>
        <taxon>Bacteroidota</taxon>
        <taxon>Cytophagia</taxon>
        <taxon>Cytophagales</taxon>
        <taxon>Hymenobacteraceae</taxon>
        <taxon>Hymenobacter</taxon>
    </lineage>
</organism>
<evidence type="ECO:0000313" key="6">
    <source>
        <dbReference type="EMBL" id="TLM96548.1"/>
    </source>
</evidence>
<keyword evidence="2 4" id="KW-0378">Hydrolase</keyword>
<dbReference type="RefSeq" id="WP_138074804.1">
    <property type="nucleotide sequence ID" value="NZ_VAJM01000001.1"/>
</dbReference>
<evidence type="ECO:0000256" key="3">
    <source>
        <dbReference type="ARBA" id="ARBA00022825"/>
    </source>
</evidence>
<dbReference type="CDD" id="cd00306">
    <property type="entry name" value="Peptidases_S8_S53"/>
    <property type="match status" value="1"/>
</dbReference>
<dbReference type="InterPro" id="IPR015500">
    <property type="entry name" value="Peptidase_S8_subtilisin-rel"/>
</dbReference>
<dbReference type="EMBL" id="VAJM01000001">
    <property type="protein sequence ID" value="TLM96548.1"/>
    <property type="molecule type" value="Genomic_DNA"/>
</dbReference>
<dbReference type="InterPro" id="IPR000209">
    <property type="entry name" value="Peptidase_S8/S53_dom"/>
</dbReference>
<reference evidence="6 7" key="1">
    <citation type="submission" date="2019-05" db="EMBL/GenBank/DDBJ databases">
        <title>Hymenobacter edaphi sp. nov., isolated from abandoned arsenic-contaminated farmland soil.</title>
        <authorList>
            <person name="Nie L."/>
        </authorList>
    </citation>
    <scope>NUCLEOTIDE SEQUENCE [LARGE SCALE GENOMIC DNA]</scope>
    <source>
        <strain evidence="6 7">1-3-3-8</strain>
    </source>
</reference>
<dbReference type="OrthoDB" id="9798386at2"/>
<dbReference type="GO" id="GO:0005886">
    <property type="term" value="C:plasma membrane"/>
    <property type="evidence" value="ECO:0007669"/>
    <property type="project" value="TreeGrafter"/>
</dbReference>
<evidence type="ECO:0000256" key="2">
    <source>
        <dbReference type="ARBA" id="ARBA00022801"/>
    </source>
</evidence>
<dbReference type="GO" id="GO:0004252">
    <property type="term" value="F:serine-type endopeptidase activity"/>
    <property type="evidence" value="ECO:0007669"/>
    <property type="project" value="UniProtKB-UniRule"/>
</dbReference>
<sequence length="527" mass="55532">MPHFTRYAAAAALLWLGACQSADKELSQLQPEPELAGEALTAAQLDEQIWTRVRQSGSYDWRQATDHVVWSALQRSDQVLSVGYAPAGRCGQNAALPDDARTDPAYQQARQQVLDLILASERAAHPEVTADNLIIFQQSTLPVLTVRVRELATVRALRRSGLVRYAEPMGYEPYHPDGSASRTTASLSSSGCGNNTATAGLVAGSDYTVLTGGSKSSWNQADTYHGIRAAWSQSTGAGVKLVIIDTGSSDTQENLGSAFNQGLSTGRTVERLVTLPRNSIFGIPYGAAETPNDGCGHGTSMAGAAAAPRGTDGASVGIAYGANLITIRAAEDVFIDASREVQGISDAYTLAANRADVRIISMSMGRVTSSSQLADAIRYAYGRGKLIFCAAGTSFDWSAGWVGVIFPASMAEAVAVTGVKDNLTTRCDECHVGSDVEFTVVMQRSSNNLRPLSLAMSGDAPSTVGGSSVSTASMAAMAAVVWSKYPTETREQIKARLVAASSNATNRDPNFGYGRVNLARAVGALVQ</sequence>
<dbReference type="SUPFAM" id="SSF52743">
    <property type="entry name" value="Subtilisin-like"/>
    <property type="match status" value="1"/>
</dbReference>
<dbReference type="Gene3D" id="3.40.50.200">
    <property type="entry name" value="Peptidase S8/S53 domain"/>
    <property type="match status" value="1"/>
</dbReference>
<feature type="active site" description="Charge relay system" evidence="4">
    <location>
        <position position="297"/>
    </location>
</feature>
<name>A0A5R8WVM4_9BACT</name>
<keyword evidence="3 4" id="KW-0720">Serine protease</keyword>